<dbReference type="PROSITE" id="PS00675">
    <property type="entry name" value="SIGMA54_INTERACT_1"/>
    <property type="match status" value="1"/>
</dbReference>
<feature type="compositionally biased region" description="Basic and acidic residues" evidence="4">
    <location>
        <begin position="125"/>
        <end position="143"/>
    </location>
</feature>
<keyword evidence="2 3" id="KW-0067">ATP-binding</keyword>
<dbReference type="InterPro" id="IPR017441">
    <property type="entry name" value="Protein_kinase_ATP_BS"/>
</dbReference>
<dbReference type="Gene3D" id="1.10.510.10">
    <property type="entry name" value="Transferase(Phosphotransferase) domain 1"/>
    <property type="match status" value="1"/>
</dbReference>
<dbReference type="Proteomes" id="UP000238348">
    <property type="component" value="Chromosome"/>
</dbReference>
<dbReference type="CDD" id="cd00009">
    <property type="entry name" value="AAA"/>
    <property type="match status" value="1"/>
</dbReference>
<dbReference type="SMART" id="SM00382">
    <property type="entry name" value="AAA"/>
    <property type="match status" value="1"/>
</dbReference>
<keyword evidence="1 3" id="KW-0547">Nucleotide-binding</keyword>
<evidence type="ECO:0000313" key="6">
    <source>
        <dbReference type="EMBL" id="AUX43989.1"/>
    </source>
</evidence>
<feature type="compositionally biased region" description="Low complexity" evidence="4">
    <location>
        <begin position="110"/>
        <end position="123"/>
    </location>
</feature>
<protein>
    <submittedName>
        <fullName evidence="6">Protein kinase</fullName>
        <ecNumber evidence="6">2.7.11.1</ecNumber>
    </submittedName>
</protein>
<keyword evidence="6" id="KW-0418">Kinase</keyword>
<dbReference type="Gene3D" id="3.40.50.300">
    <property type="entry name" value="P-loop containing nucleotide triphosphate hydrolases"/>
    <property type="match status" value="1"/>
</dbReference>
<dbReference type="PROSITE" id="PS50011">
    <property type="entry name" value="PROTEIN_KINASE_DOM"/>
    <property type="match status" value="1"/>
</dbReference>
<dbReference type="SUPFAM" id="SSF56112">
    <property type="entry name" value="Protein kinase-like (PK-like)"/>
    <property type="match status" value="1"/>
</dbReference>
<dbReference type="Gene3D" id="3.30.200.20">
    <property type="entry name" value="Phosphorylase Kinase, domain 1"/>
    <property type="match status" value="1"/>
</dbReference>
<evidence type="ECO:0000256" key="2">
    <source>
        <dbReference type="ARBA" id="ARBA00022840"/>
    </source>
</evidence>
<dbReference type="GO" id="GO:0004016">
    <property type="term" value="F:adenylate cyclase activity"/>
    <property type="evidence" value="ECO:0007669"/>
    <property type="project" value="TreeGrafter"/>
</dbReference>
<accession>A0A2L0EXL8</accession>
<dbReference type="CDD" id="cd14014">
    <property type="entry name" value="STKc_PknB_like"/>
    <property type="match status" value="1"/>
</dbReference>
<dbReference type="SUPFAM" id="SSF48452">
    <property type="entry name" value="TPR-like"/>
    <property type="match status" value="1"/>
</dbReference>
<dbReference type="SUPFAM" id="SSF52540">
    <property type="entry name" value="P-loop containing nucleoside triphosphate hydrolases"/>
    <property type="match status" value="1"/>
</dbReference>
<dbReference type="GO" id="GO:0005524">
    <property type="term" value="F:ATP binding"/>
    <property type="evidence" value="ECO:0007669"/>
    <property type="project" value="UniProtKB-UniRule"/>
</dbReference>
<dbReference type="GO" id="GO:0005737">
    <property type="term" value="C:cytoplasm"/>
    <property type="evidence" value="ECO:0007669"/>
    <property type="project" value="TreeGrafter"/>
</dbReference>
<proteinExistence type="predicted"/>
<dbReference type="Gene3D" id="1.25.40.10">
    <property type="entry name" value="Tetratricopeptide repeat domain"/>
    <property type="match status" value="1"/>
</dbReference>
<feature type="region of interest" description="Disordered" evidence="4">
    <location>
        <begin position="110"/>
        <end position="180"/>
    </location>
</feature>
<evidence type="ECO:0000259" key="5">
    <source>
        <dbReference type="PROSITE" id="PS50011"/>
    </source>
</evidence>
<dbReference type="RefSeq" id="WP_159397338.1">
    <property type="nucleotide sequence ID" value="NZ_CP012673.1"/>
</dbReference>
<dbReference type="InterPro" id="IPR011990">
    <property type="entry name" value="TPR-like_helical_dom_sf"/>
</dbReference>
<dbReference type="InterPro" id="IPR000719">
    <property type="entry name" value="Prot_kinase_dom"/>
</dbReference>
<dbReference type="InterPro" id="IPR008271">
    <property type="entry name" value="Ser/Thr_kinase_AS"/>
</dbReference>
<dbReference type="InterPro" id="IPR003593">
    <property type="entry name" value="AAA+_ATPase"/>
</dbReference>
<gene>
    <name evidence="6" type="ORF">SOCE26_054460</name>
</gene>
<dbReference type="InterPro" id="IPR027417">
    <property type="entry name" value="P-loop_NTPase"/>
</dbReference>
<dbReference type="PROSITE" id="PS00107">
    <property type="entry name" value="PROTEIN_KINASE_ATP"/>
    <property type="match status" value="1"/>
</dbReference>
<dbReference type="InterPro" id="IPR011009">
    <property type="entry name" value="Kinase-like_dom_sf"/>
</dbReference>
<dbReference type="Pfam" id="PF13191">
    <property type="entry name" value="AAA_16"/>
    <property type="match status" value="1"/>
</dbReference>
<reference evidence="6 7" key="1">
    <citation type="submission" date="2015-09" db="EMBL/GenBank/DDBJ databases">
        <title>Sorangium comparison.</title>
        <authorList>
            <person name="Zaburannyi N."/>
            <person name="Bunk B."/>
            <person name="Overmann J."/>
            <person name="Mueller R."/>
        </authorList>
    </citation>
    <scope>NUCLEOTIDE SEQUENCE [LARGE SCALE GENOMIC DNA]</scope>
    <source>
        <strain evidence="6 7">So ce26</strain>
    </source>
</reference>
<dbReference type="EMBL" id="CP012673">
    <property type="protein sequence ID" value="AUX43989.1"/>
    <property type="molecule type" value="Genomic_DNA"/>
</dbReference>
<dbReference type="PROSITE" id="PS00108">
    <property type="entry name" value="PROTEIN_KINASE_ST"/>
    <property type="match status" value="1"/>
</dbReference>
<dbReference type="EC" id="2.7.11.1" evidence="6"/>
<sequence length="1311" mass="141973">MTPAQIGPYRILGQLGQGGMGIVYWAEHVQTGEKVAVKTARVPYGCGVAGLRCEIDALTRVRHPGIVRILDEGIEEGLPWYAMERLVGRTLDDHHRALWALAPRPEAPDAAAALPTVPAEPAADSPRRPLDASTHRLDHEMPRDAQATLPLGTPGHTTRQRPARKDDGAPSEQARSSRWRYPAAGGKLAEALALIREVCEPLSFLHGAGIVHRDLKPANIFIRESGAPVLVDFGLVFRCAGAVGREVIDVAGPVIGTVTYMSPEQIRGQILDARSDLYALGCILYEVVASRPPFINSSRNGVLLEHLTMTPVPPSMLVDGVPPELDALVLHLLEKEPRHRLGHADDVAQRLGQILGAPPVSPRRGEAPRACLYRPGLAGRQEVLGVFCEHIARALRGHGRCVLVGGESGVGKTYLAAAIAREASLRGMRVIAGECVPFATVDARAGRDARAAPLHPFRRLFEVVADLCREGGEELTEVLLGGRAKVLAAYEPLLRHVPGHEAQPEPPEVPAEAARLRLLNALGETLAALAEDQPLLLILDDLQWADELSLSFLGSLGASYFDGRPLLLLGTYRAEEVGDGLGEVIAGDGVERVQLGRLDEGTIGVLVGDMLGMPRPPEALVRLLARRSSGNPFFAAEYLRAAVAEGLLRREHGAFRLTVAAETAHDIEHAEHALPLPGSLRELVGRRLAGLSEAARGLVDVAAVLGREVDGEILAAVAGLSQREALPLVKELLNRQVIEEPQAGRFRFVHDKLREFAYERVGEARRAALHRAAALAIEARFAGDQGFSLLYSELAHHFTAARELPKAIEYLEKAGVLAQRTFANREVVRCFTEALSLDDQSARRVDPLRRATWERQLGNAHLGLGQLVESQAHLLRAVALLDEPMPARAWHLALSFAGQVLTQVRHRVAPPRPAGLAPEGRAVLLEAARAYDLLVPVSYYVTGDLLRILYATLANLNLAERAGPSPELGLAYGSAHLTVGLIPWFSLAETYGRKAHEVLAGVADPAVRSWVYVLAGGYASGVGRWDVAFDLGAKALEMAKELGFPRRIEEAQGVIGTARCLHGDFALARDMSQRTYDSGRRGDPQTQVWGAAGVAQACLHLGQWERALAAAQEAEALLSQKLGRPEQIIALGVLSLAHLRGGDARRARAAAERGLAVICEGKPISFYCIIAYNCVAEVFLELWEGAAAGERAALARGAERACVEVERSAQVFPVQRPRAFWLRGQYEALSGRTRRARRLWERSVEAARRLDLAYDEGIAELALARSMARGEPARLARARRAAELLSRGRAAPELAEFAEEMGLNDRRIETA</sequence>
<dbReference type="Pfam" id="PF00069">
    <property type="entry name" value="Pkinase"/>
    <property type="match status" value="1"/>
</dbReference>
<dbReference type="SMART" id="SM00220">
    <property type="entry name" value="S_TKc"/>
    <property type="match status" value="1"/>
</dbReference>
<dbReference type="GO" id="GO:0004674">
    <property type="term" value="F:protein serine/threonine kinase activity"/>
    <property type="evidence" value="ECO:0007669"/>
    <property type="project" value="UniProtKB-EC"/>
</dbReference>
<feature type="binding site" evidence="3">
    <location>
        <position position="38"/>
    </location>
    <ligand>
        <name>ATP</name>
        <dbReference type="ChEBI" id="CHEBI:30616"/>
    </ligand>
</feature>
<name>A0A2L0EXL8_SORCE</name>
<dbReference type="PANTHER" id="PTHR16305:SF28">
    <property type="entry name" value="GUANYLATE CYCLASE DOMAIN-CONTAINING PROTEIN"/>
    <property type="match status" value="1"/>
</dbReference>
<dbReference type="InterPro" id="IPR041664">
    <property type="entry name" value="AAA_16"/>
</dbReference>
<feature type="domain" description="Protein kinase" evidence="5">
    <location>
        <begin position="9"/>
        <end position="355"/>
    </location>
</feature>
<evidence type="ECO:0000256" key="4">
    <source>
        <dbReference type="SAM" id="MobiDB-lite"/>
    </source>
</evidence>
<dbReference type="PANTHER" id="PTHR16305">
    <property type="entry name" value="TESTICULAR SOLUBLE ADENYLYL CYCLASE"/>
    <property type="match status" value="1"/>
</dbReference>
<dbReference type="InterPro" id="IPR025662">
    <property type="entry name" value="Sigma_54_int_dom_ATP-bd_1"/>
</dbReference>
<evidence type="ECO:0000256" key="3">
    <source>
        <dbReference type="PROSITE-ProRule" id="PRU10141"/>
    </source>
</evidence>
<evidence type="ECO:0000313" key="7">
    <source>
        <dbReference type="Proteomes" id="UP000238348"/>
    </source>
</evidence>
<keyword evidence="6" id="KW-0808">Transferase</keyword>
<organism evidence="6 7">
    <name type="scientific">Sorangium cellulosum</name>
    <name type="common">Polyangium cellulosum</name>
    <dbReference type="NCBI Taxonomy" id="56"/>
    <lineage>
        <taxon>Bacteria</taxon>
        <taxon>Pseudomonadati</taxon>
        <taxon>Myxococcota</taxon>
        <taxon>Polyangia</taxon>
        <taxon>Polyangiales</taxon>
        <taxon>Polyangiaceae</taxon>
        <taxon>Sorangium</taxon>
    </lineage>
</organism>
<evidence type="ECO:0000256" key="1">
    <source>
        <dbReference type="ARBA" id="ARBA00022741"/>
    </source>
</evidence>
<dbReference type="OrthoDB" id="5476299at2"/>